<feature type="non-terminal residue" evidence="3">
    <location>
        <position position="1"/>
    </location>
</feature>
<gene>
    <name evidence="3" type="ORF">ACM44_14335</name>
</gene>
<feature type="domain" description="Secretion system C-terminal sorting" evidence="2">
    <location>
        <begin position="403"/>
        <end position="481"/>
    </location>
</feature>
<dbReference type="RefSeq" id="WP_048500744.1">
    <property type="nucleotide sequence ID" value="NZ_LFNG01000040.1"/>
</dbReference>
<evidence type="ECO:0000256" key="1">
    <source>
        <dbReference type="ARBA" id="ARBA00022729"/>
    </source>
</evidence>
<dbReference type="Proteomes" id="UP000035900">
    <property type="component" value="Unassembled WGS sequence"/>
</dbReference>
<dbReference type="STRING" id="1304281.ACM44_14335"/>
<organism evidence="3 4">
    <name type="scientific">Chryseobacterium koreense CCUG 49689</name>
    <dbReference type="NCBI Taxonomy" id="1304281"/>
    <lineage>
        <taxon>Bacteria</taxon>
        <taxon>Pseudomonadati</taxon>
        <taxon>Bacteroidota</taxon>
        <taxon>Flavobacteriia</taxon>
        <taxon>Flavobacteriales</taxon>
        <taxon>Weeksellaceae</taxon>
        <taxon>Chryseobacterium group</taxon>
        <taxon>Chryseobacterium</taxon>
    </lineage>
</organism>
<keyword evidence="1" id="KW-0732">Signal</keyword>
<evidence type="ECO:0000259" key="2">
    <source>
        <dbReference type="Pfam" id="PF18962"/>
    </source>
</evidence>
<reference evidence="3 4" key="1">
    <citation type="journal article" date="2004" name="Int. J. Syst. Evol. Microbiol.">
        <title>Kaistella koreensis gen. nov., sp. nov., a novel member of the Chryseobacterium-Bergeyella-Riemerella branch.</title>
        <authorList>
            <person name="Kim M.K."/>
            <person name="Im W.T."/>
            <person name="Shin Y.K."/>
            <person name="Lim J.H."/>
            <person name="Kim S.H."/>
            <person name="Lee B.C."/>
            <person name="Park M.Y."/>
            <person name="Lee K.Y."/>
            <person name="Lee S.T."/>
        </authorList>
    </citation>
    <scope>NUCLEOTIDE SEQUENCE [LARGE SCALE GENOMIC DNA]</scope>
    <source>
        <strain evidence="3 4">CCUG 49689</strain>
    </source>
</reference>
<evidence type="ECO:0000313" key="3">
    <source>
        <dbReference type="EMBL" id="KMQ70063.1"/>
    </source>
</evidence>
<dbReference type="OrthoDB" id="9805017at2"/>
<dbReference type="AlphaFoldDB" id="A0A0J7IV00"/>
<dbReference type="EMBL" id="LFNG01000040">
    <property type="protein sequence ID" value="KMQ70063.1"/>
    <property type="molecule type" value="Genomic_DNA"/>
</dbReference>
<accession>A0A0J7IV00</accession>
<keyword evidence="4" id="KW-1185">Reference proteome</keyword>
<dbReference type="PATRIC" id="fig|1304281.5.peg.3120"/>
<protein>
    <recommendedName>
        <fullName evidence="2">Secretion system C-terminal sorting domain-containing protein</fullName>
    </recommendedName>
</protein>
<dbReference type="Pfam" id="PF18962">
    <property type="entry name" value="Por_Secre_tail"/>
    <property type="match status" value="1"/>
</dbReference>
<proteinExistence type="predicted"/>
<dbReference type="NCBIfam" id="TIGR04183">
    <property type="entry name" value="Por_Secre_tail"/>
    <property type="match status" value="1"/>
</dbReference>
<name>A0A0J7IV00_9FLAO</name>
<comment type="caution">
    <text evidence="3">The sequence shown here is derived from an EMBL/GenBank/DDBJ whole genome shotgun (WGS) entry which is preliminary data.</text>
</comment>
<sequence>WYVNNTLIANASGSTYVTHATGSYTVKVKDGNNCPATSNAVSLSNPEQLSITANPGIISCSASTTSVTFTPSGGTAPYSIYMDGNLIATVNGVYVQNNVAGGTHTYYVKDANGCQTAQQSFVVNTALPIAVTVDAPDVLCYGGTSLVTLTITGGTSPYTVVWFQNGVQVATGNPVNLGVGSYTAIVTDSVGCDKTVAVTVKLKSCQGKTITQGGWGAPANGGNNGMYLNKNFASVFTSPDYLTIGDGSRKVRLTSPDAIRTYIKNGGTAAILGTGLAVNPPCPKNTLASQTVALTLNVRFDAANPNWAPNTDTALGDMIVLQGPLAGYTVNQVLTLANQILGGTSTQMTPSAINSVVSSINENFDNGTTNNGYLACPCVNYAKPIATTPEKVNSTVQEAKVTLYPNPTRGEINLKFDTDQGKTISAQLYNYSGKMLDDLSRLASWNGNTVTFNYNNPNLTDGVYLLKVKTSTIEKMIKLIIKK</sequence>
<evidence type="ECO:0000313" key="4">
    <source>
        <dbReference type="Proteomes" id="UP000035900"/>
    </source>
</evidence>
<dbReference type="InterPro" id="IPR026444">
    <property type="entry name" value="Secre_tail"/>
</dbReference>